<dbReference type="GO" id="GO:0005737">
    <property type="term" value="C:cytoplasm"/>
    <property type="evidence" value="ECO:0007669"/>
    <property type="project" value="TreeGrafter"/>
</dbReference>
<dbReference type="EMBL" id="CAJFCW020000002">
    <property type="protein sequence ID" value="CAG9095716.1"/>
    <property type="molecule type" value="Genomic_DNA"/>
</dbReference>
<dbReference type="Proteomes" id="UP000614601">
    <property type="component" value="Unassembled WGS sequence"/>
</dbReference>
<dbReference type="GO" id="GO:0008198">
    <property type="term" value="F:ferrous iron binding"/>
    <property type="evidence" value="ECO:0007669"/>
    <property type="project" value="TreeGrafter"/>
</dbReference>
<dbReference type="SUPFAM" id="SSF51197">
    <property type="entry name" value="Clavaminate synthase-like"/>
    <property type="match status" value="1"/>
</dbReference>
<evidence type="ECO:0000256" key="2">
    <source>
        <dbReference type="ARBA" id="ARBA00022964"/>
    </source>
</evidence>
<keyword evidence="1 5" id="KW-0479">Metal-binding</keyword>
<comment type="cofactor">
    <cofactor evidence="5">
        <name>Fe(2+)</name>
        <dbReference type="ChEBI" id="CHEBI:29033"/>
    </cofactor>
    <text evidence="5">Binds 1 Fe(2+) ion per subunit.</text>
</comment>
<keyword evidence="8" id="KW-1185">Reference proteome</keyword>
<dbReference type="PROSITE" id="PS51471">
    <property type="entry name" value="FE2OG_OXY"/>
    <property type="match status" value="1"/>
</dbReference>
<dbReference type="EMBL" id="CAJFDH010000002">
    <property type="protein sequence ID" value="CAD5212373.1"/>
    <property type="molecule type" value="Genomic_DNA"/>
</dbReference>
<keyword evidence="3" id="KW-0560">Oxidoreductase</keyword>
<dbReference type="InterPro" id="IPR004574">
    <property type="entry name" value="Alkb"/>
</dbReference>
<feature type="domain" description="Fe2OG dioxygenase" evidence="6">
    <location>
        <begin position="262"/>
        <end position="374"/>
    </location>
</feature>
<reference evidence="7" key="1">
    <citation type="submission" date="2020-09" db="EMBL/GenBank/DDBJ databases">
        <authorList>
            <person name="Kikuchi T."/>
        </authorList>
    </citation>
    <scope>NUCLEOTIDE SEQUENCE</scope>
    <source>
        <strain evidence="7">SH1</strain>
    </source>
</reference>
<dbReference type="PANTHER" id="PTHR16557">
    <property type="entry name" value="ALKYLATED DNA REPAIR PROTEIN ALKB-RELATED"/>
    <property type="match status" value="1"/>
</dbReference>
<dbReference type="Pfam" id="PF13532">
    <property type="entry name" value="2OG-FeII_Oxy_2"/>
    <property type="match status" value="1"/>
</dbReference>
<keyword evidence="4 5" id="KW-0408">Iron</keyword>
<protein>
    <recommendedName>
        <fullName evidence="6">Fe2OG dioxygenase domain-containing protein</fullName>
    </recommendedName>
</protein>
<evidence type="ECO:0000256" key="4">
    <source>
        <dbReference type="ARBA" id="ARBA00023004"/>
    </source>
</evidence>
<dbReference type="InterPro" id="IPR005123">
    <property type="entry name" value="Oxoglu/Fe-dep_dioxygenase_dom"/>
</dbReference>
<name>A0A811KA58_9BILA</name>
<dbReference type="InterPro" id="IPR027450">
    <property type="entry name" value="AlkB-like"/>
</dbReference>
<evidence type="ECO:0000313" key="8">
    <source>
        <dbReference type="Proteomes" id="UP000614601"/>
    </source>
</evidence>
<comment type="caution">
    <text evidence="7">The sequence shown here is derived from an EMBL/GenBank/DDBJ whole genome shotgun (WGS) entry which is preliminary data.</text>
</comment>
<accession>A0A811KA58</accession>
<dbReference type="PANTHER" id="PTHR16557:SF2">
    <property type="entry name" value="NUCLEIC ACID DIOXYGENASE ALKBH1"/>
    <property type="match status" value="1"/>
</dbReference>
<proteinExistence type="predicted"/>
<dbReference type="InterPro" id="IPR037151">
    <property type="entry name" value="AlkB-like_sf"/>
</dbReference>
<evidence type="ECO:0000256" key="5">
    <source>
        <dbReference type="PIRSR" id="PIRSR604574-2"/>
    </source>
</evidence>
<dbReference type="AlphaFoldDB" id="A0A811KA58"/>
<keyword evidence="2" id="KW-0223">Dioxygenase</keyword>
<evidence type="ECO:0000313" key="7">
    <source>
        <dbReference type="EMBL" id="CAD5212373.1"/>
    </source>
</evidence>
<gene>
    <name evidence="7" type="ORF">BOKJ2_LOCUS4174</name>
</gene>
<evidence type="ECO:0000256" key="3">
    <source>
        <dbReference type="ARBA" id="ARBA00023002"/>
    </source>
</evidence>
<organism evidence="7 8">
    <name type="scientific">Bursaphelenchus okinawaensis</name>
    <dbReference type="NCBI Taxonomy" id="465554"/>
    <lineage>
        <taxon>Eukaryota</taxon>
        <taxon>Metazoa</taxon>
        <taxon>Ecdysozoa</taxon>
        <taxon>Nematoda</taxon>
        <taxon>Chromadorea</taxon>
        <taxon>Rhabditida</taxon>
        <taxon>Tylenchina</taxon>
        <taxon>Tylenchomorpha</taxon>
        <taxon>Aphelenchoidea</taxon>
        <taxon>Aphelenchoididae</taxon>
        <taxon>Bursaphelenchus</taxon>
    </lineage>
</organism>
<dbReference type="Gene3D" id="2.60.120.590">
    <property type="entry name" value="Alpha-ketoglutarate-dependent dioxygenase AlkB-like"/>
    <property type="match status" value="1"/>
</dbReference>
<evidence type="ECO:0000256" key="1">
    <source>
        <dbReference type="ARBA" id="ARBA00022723"/>
    </source>
</evidence>
<feature type="binding site" evidence="5">
    <location>
        <position position="336"/>
    </location>
    <ligand>
        <name>Fe cation</name>
        <dbReference type="ChEBI" id="CHEBI:24875"/>
        <note>catalytic</note>
    </ligand>
</feature>
<evidence type="ECO:0000259" key="6">
    <source>
        <dbReference type="PROSITE" id="PS51471"/>
    </source>
</evidence>
<feature type="binding site" evidence="5">
    <location>
        <position position="282"/>
    </location>
    <ligand>
        <name>Fe cation</name>
        <dbReference type="ChEBI" id="CHEBI:24875"/>
        <note>catalytic</note>
    </ligand>
</feature>
<dbReference type="Proteomes" id="UP000783686">
    <property type="component" value="Unassembled WGS sequence"/>
</dbReference>
<dbReference type="GO" id="GO:0035513">
    <property type="term" value="P:oxidative RNA demethylation"/>
    <property type="evidence" value="ECO:0007669"/>
    <property type="project" value="TreeGrafter"/>
</dbReference>
<dbReference type="GO" id="GO:0035515">
    <property type="term" value="F:oxidative RNA demethylase activity"/>
    <property type="evidence" value="ECO:0007669"/>
    <property type="project" value="TreeGrafter"/>
</dbReference>
<dbReference type="GO" id="GO:0005634">
    <property type="term" value="C:nucleus"/>
    <property type="evidence" value="ECO:0007669"/>
    <property type="project" value="TreeGrafter"/>
</dbReference>
<dbReference type="GO" id="GO:0035516">
    <property type="term" value="F:broad specificity oxidative DNA demethylase activity"/>
    <property type="evidence" value="ECO:0007669"/>
    <property type="project" value="TreeGrafter"/>
</dbReference>
<feature type="binding site" evidence="5">
    <location>
        <position position="280"/>
    </location>
    <ligand>
        <name>Fe cation</name>
        <dbReference type="ChEBI" id="CHEBI:24875"/>
        <note>catalytic</note>
    </ligand>
</feature>
<sequence length="380" mass="43140">MILAVLQRRVWDLWQRSGFSIPAAPKPSERFLCLLPVCSLEEERCIHTTGPWTTSTAKWKKERSSFSSSTATDTLRRDLTRLSQMTSQSYQSLPEGDTVFKQAFKKYKKRSEKLDLEDVVDVRVSDASKGLVCRPVQYNRDINNIGIELRPLKEWSISTFDSRPGLFILSNIITEKGQVNLASKCLLQYAEPPNITNLTVDGSYKEANVFRNIANKLRWVTMGNDYDWTQKVYDDKPRDKLPDEIVKFADLVSNVLGLGSVAADAVIMNFYPAKATLSPHVDRSERSIEKPLISISLGQSAIYLTGGESLDDPVDPLLLHSGDVLVMHGKQRLVYHAVPRILKLRTFPRSKEVDQDVLEYLNNCRVNVTIRQVDFVDDEK</sequence>
<dbReference type="OrthoDB" id="6614653at2759"/>